<evidence type="ECO:0000313" key="3">
    <source>
        <dbReference type="Proteomes" id="UP000092124"/>
    </source>
</evidence>
<proteinExistence type="predicted"/>
<evidence type="ECO:0000313" key="2">
    <source>
        <dbReference type="EMBL" id="OBS57272.1"/>
    </source>
</evidence>
<dbReference type="STRING" id="56216.A0A1A6FVV8"/>
<sequence length="323" mass="36123">VEVASVGVGTADWFDSWEQNGNEGSWQQKTTKLELRGGAKYYLEAEQHGIAPSRGMRIAVQIHNTWLSPDVVNTYLLEKHQIRARAQRLPEIQIQTTIEELLVVKCNLEPVSARILVRLGFEQDVPVHMSSRQLHKLLRDNADESTSGYLHASDFTVTKDLNSCYEHEMSKHPTDTALKQNHDILTFTVAQISGAANVDILIGMSPCVGLPKLMVTFPVSLAFLCDLKHAEDNCEVSSHTYLQCDLTVAIGTKRLPGSWPYLYLCEENSQCLFAPDHWTEPAFPSFSGLFLRVPHDGDNVTVETSQLLLLDVNTSLLNSLHIK</sequence>
<protein>
    <submittedName>
        <fullName evidence="2">Uncharacterized protein</fullName>
    </submittedName>
</protein>
<reference evidence="2 3" key="1">
    <citation type="submission" date="2016-06" db="EMBL/GenBank/DDBJ databases">
        <title>The Draft Genome Sequence and Annotation of the Desert Woodrat Neotoma lepida.</title>
        <authorList>
            <person name="Campbell M."/>
            <person name="Oakeson K.F."/>
            <person name="Yandell M."/>
            <person name="Halpert J.R."/>
            <person name="Dearing D."/>
        </authorList>
    </citation>
    <scope>NUCLEOTIDE SEQUENCE [LARGE SCALE GENOMIC DNA]</scope>
    <source>
        <strain evidence="2">417</strain>
        <tissue evidence="2">Liver</tissue>
    </source>
</reference>
<evidence type="ECO:0000256" key="1">
    <source>
        <dbReference type="ARBA" id="ARBA00022729"/>
    </source>
</evidence>
<organism evidence="2 3">
    <name type="scientific">Neotoma lepida</name>
    <name type="common">Desert woodrat</name>
    <dbReference type="NCBI Taxonomy" id="56216"/>
    <lineage>
        <taxon>Eukaryota</taxon>
        <taxon>Metazoa</taxon>
        <taxon>Chordata</taxon>
        <taxon>Craniata</taxon>
        <taxon>Vertebrata</taxon>
        <taxon>Euteleostomi</taxon>
        <taxon>Mammalia</taxon>
        <taxon>Eutheria</taxon>
        <taxon>Euarchontoglires</taxon>
        <taxon>Glires</taxon>
        <taxon>Rodentia</taxon>
        <taxon>Myomorpha</taxon>
        <taxon>Muroidea</taxon>
        <taxon>Cricetidae</taxon>
        <taxon>Neotominae</taxon>
        <taxon>Neotoma</taxon>
    </lineage>
</organism>
<accession>A0A1A6FVV8</accession>
<feature type="non-terminal residue" evidence="2">
    <location>
        <position position="323"/>
    </location>
</feature>
<gene>
    <name evidence="2" type="ORF">A6R68_11603</name>
</gene>
<comment type="caution">
    <text evidence="2">The sequence shown here is derived from an EMBL/GenBank/DDBJ whole genome shotgun (WGS) entry which is preliminary data.</text>
</comment>
<keyword evidence="1" id="KW-0732">Signal</keyword>
<dbReference type="Proteomes" id="UP000092124">
    <property type="component" value="Unassembled WGS sequence"/>
</dbReference>
<name>A0A1A6FVV8_NEOLE</name>
<dbReference type="InterPro" id="IPR052387">
    <property type="entry name" value="Fibrocystin"/>
</dbReference>
<dbReference type="EMBL" id="LZPO01117223">
    <property type="protein sequence ID" value="OBS57272.1"/>
    <property type="molecule type" value="Genomic_DNA"/>
</dbReference>
<dbReference type="PANTHER" id="PTHR46769:SF1">
    <property type="entry name" value="FIBROCYSTIN"/>
    <property type="match status" value="1"/>
</dbReference>
<feature type="non-terminal residue" evidence="2">
    <location>
        <position position="1"/>
    </location>
</feature>
<keyword evidence="3" id="KW-1185">Reference proteome</keyword>
<dbReference type="AlphaFoldDB" id="A0A1A6FVV8"/>
<dbReference type="PANTHER" id="PTHR46769">
    <property type="entry name" value="POLYCYSTIC KIDNEY AND HEPATIC DISEASE 1 (AUTOSOMAL RECESSIVE)-LIKE 1"/>
    <property type="match status" value="1"/>
</dbReference>
<dbReference type="OrthoDB" id="120976at2759"/>